<keyword evidence="3 8" id="KW-1133">Transmembrane helix</keyword>
<comment type="subcellular location">
    <subcellularLocation>
        <location evidence="1">Membrane</location>
        <topology evidence="1">Multi-pass membrane protein</topology>
    </subcellularLocation>
</comment>
<evidence type="ECO:0000256" key="6">
    <source>
        <dbReference type="ARBA" id="ARBA00023170"/>
    </source>
</evidence>
<evidence type="ECO:0000313" key="11">
    <source>
        <dbReference type="Proteomes" id="UP001497497"/>
    </source>
</evidence>
<feature type="transmembrane region" description="Helical" evidence="8">
    <location>
        <begin position="108"/>
        <end position="135"/>
    </location>
</feature>
<evidence type="ECO:0000259" key="9">
    <source>
        <dbReference type="PROSITE" id="PS50262"/>
    </source>
</evidence>
<feature type="transmembrane region" description="Helical" evidence="8">
    <location>
        <begin position="258"/>
        <end position="277"/>
    </location>
</feature>
<dbReference type="PROSITE" id="PS50262">
    <property type="entry name" value="G_PROTEIN_RECEP_F1_2"/>
    <property type="match status" value="1"/>
</dbReference>
<proteinExistence type="predicted"/>
<keyword evidence="5 8" id="KW-0472">Membrane</keyword>
<organism evidence="10 11">
    <name type="scientific">Lymnaea stagnalis</name>
    <name type="common">Great pond snail</name>
    <name type="synonym">Helix stagnalis</name>
    <dbReference type="NCBI Taxonomy" id="6523"/>
    <lineage>
        <taxon>Eukaryota</taxon>
        <taxon>Metazoa</taxon>
        <taxon>Spiralia</taxon>
        <taxon>Lophotrochozoa</taxon>
        <taxon>Mollusca</taxon>
        <taxon>Gastropoda</taxon>
        <taxon>Heterobranchia</taxon>
        <taxon>Euthyneura</taxon>
        <taxon>Panpulmonata</taxon>
        <taxon>Hygrophila</taxon>
        <taxon>Lymnaeoidea</taxon>
        <taxon>Lymnaeidae</taxon>
        <taxon>Lymnaea</taxon>
    </lineage>
</organism>
<keyword evidence="2 8" id="KW-0812">Transmembrane</keyword>
<protein>
    <recommendedName>
        <fullName evidence="9">G-protein coupled receptors family 1 profile domain-containing protein</fullName>
    </recommendedName>
</protein>
<feature type="non-terminal residue" evidence="10">
    <location>
        <position position="1"/>
    </location>
</feature>
<dbReference type="PANTHER" id="PTHR24243">
    <property type="entry name" value="G-PROTEIN COUPLED RECEPTOR"/>
    <property type="match status" value="1"/>
</dbReference>
<keyword evidence="7" id="KW-0807">Transducer</keyword>
<dbReference type="PANTHER" id="PTHR24243:SF208">
    <property type="entry name" value="PYROKININ-1 RECEPTOR"/>
    <property type="match status" value="1"/>
</dbReference>
<dbReference type="Proteomes" id="UP001497497">
    <property type="component" value="Unassembled WGS sequence"/>
</dbReference>
<feature type="domain" description="G-protein coupled receptors family 1 profile" evidence="9">
    <location>
        <begin position="7"/>
        <end position="274"/>
    </location>
</feature>
<evidence type="ECO:0000256" key="5">
    <source>
        <dbReference type="ARBA" id="ARBA00023136"/>
    </source>
</evidence>
<evidence type="ECO:0000256" key="1">
    <source>
        <dbReference type="ARBA" id="ARBA00004141"/>
    </source>
</evidence>
<name>A0AAV2HFA9_LYMST</name>
<dbReference type="InterPro" id="IPR017452">
    <property type="entry name" value="GPCR_Rhodpsn_7TM"/>
</dbReference>
<keyword evidence="11" id="KW-1185">Reference proteome</keyword>
<comment type="caution">
    <text evidence="10">The sequence shown here is derived from an EMBL/GenBank/DDBJ whole genome shotgun (WGS) entry which is preliminary data.</text>
</comment>
<dbReference type="Pfam" id="PF00001">
    <property type="entry name" value="7tm_1"/>
    <property type="match status" value="1"/>
</dbReference>
<evidence type="ECO:0000256" key="2">
    <source>
        <dbReference type="ARBA" id="ARBA00022692"/>
    </source>
</evidence>
<dbReference type="Gene3D" id="1.20.1070.10">
    <property type="entry name" value="Rhodopsin 7-helix transmembrane proteins"/>
    <property type="match status" value="1"/>
</dbReference>
<dbReference type="AlphaFoldDB" id="A0AAV2HFA9"/>
<gene>
    <name evidence="10" type="ORF">GSLYS_00005514001</name>
</gene>
<dbReference type="InterPro" id="IPR000276">
    <property type="entry name" value="GPCR_Rhodpsn"/>
</dbReference>
<dbReference type="EMBL" id="CAXITT010000088">
    <property type="protein sequence ID" value="CAL1531419.1"/>
    <property type="molecule type" value="Genomic_DNA"/>
</dbReference>
<evidence type="ECO:0000256" key="4">
    <source>
        <dbReference type="ARBA" id="ARBA00023040"/>
    </source>
</evidence>
<accession>A0AAV2HFA9</accession>
<dbReference type="GO" id="GO:0005886">
    <property type="term" value="C:plasma membrane"/>
    <property type="evidence" value="ECO:0007669"/>
    <property type="project" value="TreeGrafter"/>
</dbReference>
<evidence type="ECO:0000256" key="3">
    <source>
        <dbReference type="ARBA" id="ARBA00022989"/>
    </source>
</evidence>
<dbReference type="GO" id="GO:0004930">
    <property type="term" value="F:G protein-coupled receptor activity"/>
    <property type="evidence" value="ECO:0007669"/>
    <property type="project" value="UniProtKB-KW"/>
</dbReference>
<keyword evidence="4" id="KW-0297">G-protein coupled receptor</keyword>
<reference evidence="10 11" key="1">
    <citation type="submission" date="2024-04" db="EMBL/GenBank/DDBJ databases">
        <authorList>
            <consortium name="Genoscope - CEA"/>
            <person name="William W."/>
        </authorList>
    </citation>
    <scope>NUCLEOTIDE SEQUENCE [LARGE SCALE GENOMIC DNA]</scope>
</reference>
<keyword evidence="6" id="KW-0675">Receptor</keyword>
<evidence type="ECO:0000313" key="10">
    <source>
        <dbReference type="EMBL" id="CAL1531419.1"/>
    </source>
</evidence>
<evidence type="ECO:0000256" key="8">
    <source>
        <dbReference type="SAM" id="Phobius"/>
    </source>
</evidence>
<feature type="transmembrane region" description="Helical" evidence="8">
    <location>
        <begin position="217"/>
        <end position="238"/>
    </location>
</feature>
<sequence>AVCGIIENILNIVILSYHGFQDTNNILLTSLSFDFFIGSLTEAFYRLTYIMLAYYPESRLFLLCRQYLLIWNGLSFSLSQLLAAVIAVERLAAVWFPFLVSLVFTPRRVMILIVLLHVITFLFFSPGFLTYLGIWENVHINNATFNILWVKGLSDANIHAIAVYLLLFGNTISSTVPLLIILVSSVLTVIKMHIITREMKILSPSAVRSKKLKILRATKMLLVVCFFSFLVCIVSFILDTSPLLFGLQKYFHVAHMEISHIFYQFDTVINFIIYVSMSSKFVNTYKKLFCTC</sequence>
<evidence type="ECO:0000256" key="7">
    <source>
        <dbReference type="ARBA" id="ARBA00023224"/>
    </source>
</evidence>
<dbReference type="SUPFAM" id="SSF81321">
    <property type="entry name" value="Family A G protein-coupled receptor-like"/>
    <property type="match status" value="1"/>
</dbReference>